<dbReference type="Proteomes" id="UP001249945">
    <property type="component" value="Unassembled WGS sequence"/>
</dbReference>
<reference evidence="2" key="1">
    <citation type="submission" date="2022-04" db="EMBL/GenBank/DDBJ databases">
        <title>Draft genome sequences of lactic acid bacteria (LAB) strains involved in meat spoilage.</title>
        <authorList>
            <person name="Palevich N."/>
        </authorList>
    </citation>
    <scope>NUCLEOTIDE SEQUENCE</scope>
    <source>
        <strain evidence="2">9-14</strain>
    </source>
</reference>
<evidence type="ECO:0000313" key="2">
    <source>
        <dbReference type="EMBL" id="MDT1972907.1"/>
    </source>
</evidence>
<dbReference type="EMBL" id="JALRMR010000001">
    <property type="protein sequence ID" value="MDT1972907.1"/>
    <property type="molecule type" value="Genomic_DNA"/>
</dbReference>
<evidence type="ECO:0000256" key="1">
    <source>
        <dbReference type="SAM" id="Coils"/>
    </source>
</evidence>
<protein>
    <submittedName>
        <fullName evidence="2">Uncharacterized protein</fullName>
    </submittedName>
</protein>
<sequence>MGVQLTMNQPSSGQMNEAYLDPESELRQLKKTNQAIETAYSTFQHMQTKEKELWGKLHQLSRGTEAERSISRECDHLEEEQQFFNRKLGSGEEALEQLIRKKTAQRNQLEEDFLKARKAENECQESTTKN</sequence>
<accession>A0AAW8R784</accession>
<dbReference type="AlphaFoldDB" id="A0AAW8R784"/>
<dbReference type="RefSeq" id="WP_311779730.1">
    <property type="nucleotide sequence ID" value="NZ_JALRMR010000001.1"/>
</dbReference>
<name>A0AAW8R784_CARDV</name>
<evidence type="ECO:0000313" key="3">
    <source>
        <dbReference type="Proteomes" id="UP001249945"/>
    </source>
</evidence>
<comment type="caution">
    <text evidence="2">The sequence shown here is derived from an EMBL/GenBank/DDBJ whole genome shotgun (WGS) entry which is preliminary data.</text>
</comment>
<gene>
    <name evidence="2" type="ORF">MX635_00695</name>
</gene>
<proteinExistence type="predicted"/>
<feature type="coiled-coil region" evidence="1">
    <location>
        <begin position="92"/>
        <end position="119"/>
    </location>
</feature>
<keyword evidence="1" id="KW-0175">Coiled coil</keyword>
<organism evidence="2 3">
    <name type="scientific">Carnobacterium divergens</name>
    <name type="common">Lactobacillus divergens</name>
    <dbReference type="NCBI Taxonomy" id="2748"/>
    <lineage>
        <taxon>Bacteria</taxon>
        <taxon>Bacillati</taxon>
        <taxon>Bacillota</taxon>
        <taxon>Bacilli</taxon>
        <taxon>Lactobacillales</taxon>
        <taxon>Carnobacteriaceae</taxon>
        <taxon>Carnobacterium</taxon>
    </lineage>
</organism>